<evidence type="ECO:0000313" key="2">
    <source>
        <dbReference type="EMBL" id="VFB12742.1"/>
    </source>
</evidence>
<dbReference type="OrthoDB" id="1524637at2"/>
<dbReference type="Gene3D" id="3.30.70.120">
    <property type="match status" value="1"/>
</dbReference>
<dbReference type="AlphaFoldDB" id="A0A3P2A3K2"/>
<dbReference type="InterPro" id="IPR015867">
    <property type="entry name" value="N-reg_PII/ATP_PRibTrfase_C"/>
</dbReference>
<reference evidence="2 4" key="2">
    <citation type="submission" date="2019-02" db="EMBL/GenBank/DDBJ databases">
        <authorList>
            <consortium name="Pathogen Informatics"/>
        </authorList>
    </citation>
    <scope>NUCLEOTIDE SEQUENCE [LARGE SCALE GENOMIC DNA]</scope>
    <source>
        <strain evidence="2 4">3012STDY7078512</strain>
    </source>
</reference>
<dbReference type="Proteomes" id="UP000279562">
    <property type="component" value="Unassembled WGS sequence"/>
</dbReference>
<keyword evidence="3" id="KW-1185">Reference proteome</keyword>
<proteinExistence type="predicted"/>
<sequence length="104" mass="11842">MKLIVILSITEYQEQVTKLLYEAGVSRFSLMDITGYKRKKERVALNWFGTAAEAKVNSILFFSFASEEVARSVIRVVETCNGEAQNPFPVHAFVLDVEQNSKFF</sequence>
<dbReference type="EMBL" id="CAACYH010000002">
    <property type="protein sequence ID" value="VFB12742.1"/>
    <property type="molecule type" value="Genomic_DNA"/>
</dbReference>
<protein>
    <recommendedName>
        <fullName evidence="5">Nitrogen regulatory protein P-II</fullName>
    </recommendedName>
</protein>
<dbReference type="RefSeq" id="WP_125239438.1">
    <property type="nucleotide sequence ID" value="NZ_CAACYH010000002.1"/>
</dbReference>
<dbReference type="Proteomes" id="UP000396835">
    <property type="component" value="Unassembled WGS sequence"/>
</dbReference>
<evidence type="ECO:0000313" key="3">
    <source>
        <dbReference type="Proteomes" id="UP000279562"/>
    </source>
</evidence>
<evidence type="ECO:0000313" key="4">
    <source>
        <dbReference type="Proteomes" id="UP000396835"/>
    </source>
</evidence>
<accession>A0A3P2A3K2</accession>
<evidence type="ECO:0008006" key="5">
    <source>
        <dbReference type="Google" id="ProtNLM"/>
    </source>
</evidence>
<dbReference type="EMBL" id="RQYF01000041">
    <property type="protein sequence ID" value="RRD90022.1"/>
    <property type="molecule type" value="Genomic_DNA"/>
</dbReference>
<dbReference type="SUPFAM" id="SSF54913">
    <property type="entry name" value="GlnB-like"/>
    <property type="match status" value="1"/>
</dbReference>
<evidence type="ECO:0000313" key="1">
    <source>
        <dbReference type="EMBL" id="RRD90022.1"/>
    </source>
</evidence>
<organism evidence="1 3">
    <name type="scientific">Prevotella heparinolytica</name>
    <dbReference type="NCBI Taxonomy" id="28113"/>
    <lineage>
        <taxon>Bacteria</taxon>
        <taxon>Pseudomonadati</taxon>
        <taxon>Bacteroidota</taxon>
        <taxon>Bacteroidia</taxon>
        <taxon>Bacteroidales</taxon>
        <taxon>Bacteroidaceae</taxon>
        <taxon>Bacteroides</taxon>
    </lineage>
</organism>
<name>A0A3P2A3K2_9BACE</name>
<reference evidence="1 3" key="1">
    <citation type="submission" date="2018-11" db="EMBL/GenBank/DDBJ databases">
        <title>Genomes From Bacteria Associated with the Canine Oral Cavity: a Test Case for Automated Genome-Based Taxonomic Assignment.</title>
        <authorList>
            <person name="Coil D.A."/>
            <person name="Jospin G."/>
            <person name="Darling A.E."/>
            <person name="Wallis C."/>
            <person name="Davis I.J."/>
            <person name="Harris S."/>
            <person name="Eisen J.A."/>
            <person name="Holcombe L.J."/>
            <person name="O'Flynn C."/>
        </authorList>
    </citation>
    <scope>NUCLEOTIDE SEQUENCE [LARGE SCALE GENOMIC DNA]</scope>
    <source>
        <strain evidence="1 3">OH1047_COT-310</strain>
    </source>
</reference>
<gene>
    <name evidence="1" type="ORF">EII33_09025</name>
    <name evidence="2" type="ORF">NCTC7812_00251</name>
</gene>
<dbReference type="InterPro" id="IPR011322">
    <property type="entry name" value="N-reg_PII-like_a/b"/>
</dbReference>